<dbReference type="InterPro" id="IPR027843">
    <property type="entry name" value="DUF4440"/>
</dbReference>
<evidence type="ECO:0000313" key="2">
    <source>
        <dbReference type="EMBL" id="RCH55656.1"/>
    </source>
</evidence>
<comment type="caution">
    <text evidence="2">The sequence shown here is derived from an EMBL/GenBank/DDBJ whole genome shotgun (WGS) entry which is preliminary data.</text>
</comment>
<dbReference type="Pfam" id="PF14534">
    <property type="entry name" value="DUF4440"/>
    <property type="match status" value="1"/>
</dbReference>
<keyword evidence="3" id="KW-1185">Reference proteome</keyword>
<protein>
    <submittedName>
        <fullName evidence="2">DUF4440 domain-containing protein</fullName>
    </submittedName>
</protein>
<dbReference type="InterPro" id="IPR032710">
    <property type="entry name" value="NTF2-like_dom_sf"/>
</dbReference>
<dbReference type="AlphaFoldDB" id="A0A367GS48"/>
<sequence>MSANSLLIMLSVLFFTGSAKTQSLPLKRVSKTLYSTIIDMDRQVFEAYNKCDLDKFEEFFTRDVEFFHDRTGYTESRHDLMKSMKSLCENGGLLRQLVSAQVYPLDFYGAVEIGTHRFYKLTNGKKELISSARFINIWKKDDDDWKIARVVSYDHKNL</sequence>
<evidence type="ECO:0000259" key="1">
    <source>
        <dbReference type="Pfam" id="PF14534"/>
    </source>
</evidence>
<dbReference type="Gene3D" id="3.10.450.50">
    <property type="match status" value="1"/>
</dbReference>
<evidence type="ECO:0000313" key="3">
    <source>
        <dbReference type="Proteomes" id="UP000253209"/>
    </source>
</evidence>
<reference evidence="2 3" key="1">
    <citation type="submission" date="2018-05" db="EMBL/GenBank/DDBJ databases">
        <title>Mucilaginibacter hurinus sp. nov., isolated from briquette warehouse soil.</title>
        <authorList>
            <person name="Choi L."/>
        </authorList>
    </citation>
    <scope>NUCLEOTIDE SEQUENCE [LARGE SCALE GENOMIC DNA]</scope>
    <source>
        <strain evidence="2 3">ZR32</strain>
    </source>
</reference>
<dbReference type="SUPFAM" id="SSF54427">
    <property type="entry name" value="NTF2-like"/>
    <property type="match status" value="1"/>
</dbReference>
<dbReference type="Proteomes" id="UP000253209">
    <property type="component" value="Unassembled WGS sequence"/>
</dbReference>
<proteinExistence type="predicted"/>
<name>A0A367GS48_9SPHI</name>
<gene>
    <name evidence="2" type="ORF">DJ568_07145</name>
</gene>
<dbReference type="EMBL" id="QGDC01000003">
    <property type="protein sequence ID" value="RCH55656.1"/>
    <property type="molecule type" value="Genomic_DNA"/>
</dbReference>
<accession>A0A367GS48</accession>
<feature type="domain" description="DUF4440" evidence="1">
    <location>
        <begin position="37"/>
        <end position="147"/>
    </location>
</feature>
<organism evidence="2 3">
    <name type="scientific">Mucilaginibacter hurinus</name>
    <dbReference type="NCBI Taxonomy" id="2201324"/>
    <lineage>
        <taxon>Bacteria</taxon>
        <taxon>Pseudomonadati</taxon>
        <taxon>Bacteroidota</taxon>
        <taxon>Sphingobacteriia</taxon>
        <taxon>Sphingobacteriales</taxon>
        <taxon>Sphingobacteriaceae</taxon>
        <taxon>Mucilaginibacter</taxon>
    </lineage>
</organism>